<dbReference type="Pfam" id="PF17782">
    <property type="entry name" value="WHD_DprA"/>
    <property type="match status" value="1"/>
</dbReference>
<dbReference type="Gene3D" id="1.10.10.10">
    <property type="entry name" value="Winged helix-like DNA-binding domain superfamily/Winged helix DNA-binding domain"/>
    <property type="match status" value="1"/>
</dbReference>
<evidence type="ECO:0000313" key="4">
    <source>
        <dbReference type="EMBL" id="MBB5713396.1"/>
    </source>
</evidence>
<accession>A0A7W9BAS4</accession>
<dbReference type="EMBL" id="JACIJK010000001">
    <property type="protein sequence ID" value="MBB5713396.1"/>
    <property type="molecule type" value="Genomic_DNA"/>
</dbReference>
<name>A0A7W9BAS4_9SPHN</name>
<reference evidence="4 5" key="1">
    <citation type="submission" date="2020-08" db="EMBL/GenBank/DDBJ databases">
        <title>Genomic Encyclopedia of Type Strains, Phase IV (KMG-IV): sequencing the most valuable type-strain genomes for metagenomic binning, comparative biology and taxonomic classification.</title>
        <authorList>
            <person name="Goeker M."/>
        </authorList>
    </citation>
    <scope>NUCLEOTIDE SEQUENCE [LARGE SCALE GENOMIC DNA]</scope>
    <source>
        <strain evidence="4 5">DSM 100044</strain>
    </source>
</reference>
<sequence length="378" mass="38826">MSGGAEPARASVPAATDEQAIARLRLIRTPGIGPVTYRQLLLRFGDAAAAIEAVPTLARRGGGRPPIVPPRSEAEREIAAATRLGARHLFADDADYPQLLGELDNAPVALIVRGDVTLAQRLPVAMVGARNASAAACRFARGLAAELAADGAAVVSGLARGIDTAAHMGALGASGSGGTVAVIAGGIDIVFPPENARLQDEVAERGLLIAEMPPGTEPRARHFPYRNRIIAGLSLGTVVVEAAPKSGSLITARLAGEFGREVMAVPGSPLDPRAQGCNGLIREGATLIQTAADVLEQVRPIDARAVRSPASRFGGPPPADADDRARDAVTTLLGPVAVSVDEIVRQSGQAPAVVQLVLLELELGGRLDRHAGGRVSLS</sequence>
<dbReference type="GO" id="GO:0009294">
    <property type="term" value="P:DNA-mediated transformation"/>
    <property type="evidence" value="ECO:0007669"/>
    <property type="project" value="InterPro"/>
</dbReference>
<dbReference type="PANTHER" id="PTHR43022">
    <property type="entry name" value="PROTEIN SMF"/>
    <property type="match status" value="1"/>
</dbReference>
<proteinExistence type="inferred from homology"/>
<dbReference type="NCBIfam" id="TIGR00732">
    <property type="entry name" value="dprA"/>
    <property type="match status" value="1"/>
</dbReference>
<dbReference type="InterPro" id="IPR036388">
    <property type="entry name" value="WH-like_DNA-bd_sf"/>
</dbReference>
<dbReference type="PANTHER" id="PTHR43022:SF1">
    <property type="entry name" value="PROTEIN SMF"/>
    <property type="match status" value="1"/>
</dbReference>
<comment type="similarity">
    <text evidence="1">Belongs to the DprA/Smf family.</text>
</comment>
<gene>
    <name evidence="4" type="ORF">FHS94_000215</name>
</gene>
<dbReference type="Pfam" id="PF21102">
    <property type="entry name" value="DprA_N"/>
    <property type="match status" value="1"/>
</dbReference>
<evidence type="ECO:0000259" key="3">
    <source>
        <dbReference type="Pfam" id="PF17782"/>
    </source>
</evidence>
<dbReference type="Proteomes" id="UP000546200">
    <property type="component" value="Unassembled WGS sequence"/>
</dbReference>
<feature type="domain" description="DprA winged helix" evidence="3">
    <location>
        <begin position="316"/>
        <end position="373"/>
    </location>
</feature>
<dbReference type="AlphaFoldDB" id="A0A7W9BAS4"/>
<dbReference type="Pfam" id="PF02481">
    <property type="entry name" value="DNA_processg_A"/>
    <property type="match status" value="1"/>
</dbReference>
<dbReference type="Gene3D" id="3.40.50.450">
    <property type="match status" value="1"/>
</dbReference>
<feature type="domain" description="Smf/DprA SLOG" evidence="2">
    <location>
        <begin position="89"/>
        <end position="298"/>
    </location>
</feature>
<evidence type="ECO:0000313" key="5">
    <source>
        <dbReference type="Proteomes" id="UP000546200"/>
    </source>
</evidence>
<protein>
    <submittedName>
        <fullName evidence="4">DNA processing protein</fullName>
    </submittedName>
</protein>
<dbReference type="InterPro" id="IPR003488">
    <property type="entry name" value="DprA"/>
</dbReference>
<dbReference type="RefSeq" id="WP_425506150.1">
    <property type="nucleotide sequence ID" value="NZ_JACIJK010000001.1"/>
</dbReference>
<dbReference type="SUPFAM" id="SSF102405">
    <property type="entry name" value="MCP/YpsA-like"/>
    <property type="match status" value="1"/>
</dbReference>
<evidence type="ECO:0000259" key="2">
    <source>
        <dbReference type="Pfam" id="PF02481"/>
    </source>
</evidence>
<dbReference type="InterPro" id="IPR041614">
    <property type="entry name" value="DprA_WH"/>
</dbReference>
<comment type="caution">
    <text evidence="4">The sequence shown here is derived from an EMBL/GenBank/DDBJ whole genome shotgun (WGS) entry which is preliminary data.</text>
</comment>
<organism evidence="4 5">
    <name type="scientific">Sphingomonas aerophila</name>
    <dbReference type="NCBI Taxonomy" id="1344948"/>
    <lineage>
        <taxon>Bacteria</taxon>
        <taxon>Pseudomonadati</taxon>
        <taxon>Pseudomonadota</taxon>
        <taxon>Alphaproteobacteria</taxon>
        <taxon>Sphingomonadales</taxon>
        <taxon>Sphingomonadaceae</taxon>
        <taxon>Sphingomonas</taxon>
    </lineage>
</organism>
<keyword evidence="5" id="KW-1185">Reference proteome</keyword>
<evidence type="ECO:0000256" key="1">
    <source>
        <dbReference type="ARBA" id="ARBA00006525"/>
    </source>
</evidence>
<dbReference type="InterPro" id="IPR057666">
    <property type="entry name" value="DrpA_SLOG"/>
</dbReference>